<dbReference type="Proteomes" id="UP001152300">
    <property type="component" value="Unassembled WGS sequence"/>
</dbReference>
<feature type="region of interest" description="Disordered" evidence="1">
    <location>
        <begin position="449"/>
        <end position="541"/>
    </location>
</feature>
<feature type="compositionally biased region" description="Polar residues" evidence="1">
    <location>
        <begin position="565"/>
        <end position="576"/>
    </location>
</feature>
<feature type="compositionally biased region" description="Polar residues" evidence="1">
    <location>
        <begin position="16"/>
        <end position="27"/>
    </location>
</feature>
<protein>
    <submittedName>
        <fullName evidence="2">Uncharacterized protein</fullName>
    </submittedName>
</protein>
<feature type="region of interest" description="Disordered" evidence="1">
    <location>
        <begin position="297"/>
        <end position="316"/>
    </location>
</feature>
<dbReference type="EMBL" id="JAPEIS010000005">
    <property type="protein sequence ID" value="KAJ8066555.1"/>
    <property type="molecule type" value="Genomic_DNA"/>
</dbReference>
<feature type="compositionally biased region" description="Low complexity" evidence="1">
    <location>
        <begin position="1038"/>
        <end position="1060"/>
    </location>
</feature>
<sequence>MASDGPPRRPRKKRISFSTAVTGNLSSRGLGAASLTSPSQLVLGSSSGKLIRTPPVNSSPNIEDRNSPKSPTPRSKLPSLEQPRAIVNHPNRAFGDKSSLFPSANLPPFAATTTQRRDLSSIVAMVAGEVPAATQETSPSIDDWNTFGANLLREASNLPPINPTVATAVQSISVSNPTKPNSDTFIDYSDDQTNMGGKQAPFAQGPTAPAREALPTTNSEFPANTDADKQQWKAAVKANHPTSNPFNLSIPERVHRRNTSLENREILSNDSHLNDMTLSNTANAYMHMVETVEKANKAKNQGGSTVPGGSATMTVGKNPFSGPSVTMDMDPDFDANFAEMMATLENYIPGDSTYARNTDGHKCTQSSSMSVEMGQGFRNISHNGYRMSSDSETSTRSMNNSTTEANMMSSGNQSGRLTSSVMKIITPDLSSVSQMDSGFQTSIQSMNQPTTQQNMNNSGNQTEEISSEGRGNMADASLGPDFQNDTHRSQSGGQGNMTNISGCRTSQGGKSSPTDHFRMSPWETGSTKSVWSATDMDGSSAQENPVASMIEASPLIQANSETNMVGSSNQAPSTNAGGYPTGPSFMDSNQRNMLSVPGGYNVSFVPNMMSDTFATEVGPDTKAFQMPSPRPAMRQNGAAPVYGHTPNNSISELGQMSSPASNSTNLPARLSVDLRRSATPNQSAINFTHATPPAVANTPARSTRSNSVVLAVPDISFEEVSPNPLHPASFHRDPPRSQPDTPLLTSPNPLHPPSFHQPTPRAVWLTSRVLIPLNPAVSGSIPGYFQPGQSFSSQGDVNINMDMDMNIHMQSPASLQSGLISQHNMSVGGQQNVQMQQQYHRQVQNMMAQAALQNQASERANQENSVPAPTPPRSPPGSGWNNMLRQRLNLFENHQPLTAEFTGHLRRLQVANGINTSLQDYDLNSPMPFDGKPPAPLWEYLIMEPRLKETIDVEGKPLAINLLTVGENFECDFCTGKPNAYGIGPYSHDFVKIWGPAGYDWCRECQKAGKHIVPAAVLEKMDNKEKGRGKRLAKDSAGSGPSPKKPTQSSSSSSSMKGSRLSASATSASYDRYAPISEESNVFGDPQEIFSPIDNILINPFMHNLMCRGSDHRQIDMSKTKICESCKIKKLQIITHGCHDEFSHIVALNTDGQWQLGYSCGLQGPHQMDGSGDLNAGLNIHGFSFDVGADLVDGSVTLDDINSIVDQGLNAGGMNPGGIYSGGMYPDMNWGLNPSMNSIMNTDMDSMVGNTDFSWDQSGWKTSSSTTLPLQPLTSTLPNSIQTHNHIIHMNGKPHGPISKFCMIAHTHT</sequence>
<feature type="region of interest" description="Disordered" evidence="1">
    <location>
        <begin position="1"/>
        <end position="83"/>
    </location>
</feature>
<keyword evidence="3" id="KW-1185">Reference proteome</keyword>
<feature type="compositionally biased region" description="Polar residues" evidence="1">
    <location>
        <begin position="523"/>
        <end position="541"/>
    </location>
</feature>
<accession>A0A9X0DLD6</accession>
<dbReference type="OrthoDB" id="3552010at2759"/>
<gene>
    <name evidence="2" type="ORF">OCU04_005608</name>
</gene>
<feature type="compositionally biased region" description="Polar residues" evidence="1">
    <location>
        <begin position="34"/>
        <end position="48"/>
    </location>
</feature>
<reference evidence="2" key="1">
    <citation type="submission" date="2022-11" db="EMBL/GenBank/DDBJ databases">
        <title>Genome Resource of Sclerotinia nivalis Strain SnTB1, a Plant Pathogen Isolated from American Ginseng.</title>
        <authorList>
            <person name="Fan S."/>
        </authorList>
    </citation>
    <scope>NUCLEOTIDE SEQUENCE</scope>
    <source>
        <strain evidence="2">SnTB1</strain>
    </source>
</reference>
<evidence type="ECO:0000256" key="1">
    <source>
        <dbReference type="SAM" id="MobiDB-lite"/>
    </source>
</evidence>
<comment type="caution">
    <text evidence="2">The sequence shown here is derived from an EMBL/GenBank/DDBJ whole genome shotgun (WGS) entry which is preliminary data.</text>
</comment>
<evidence type="ECO:0000313" key="3">
    <source>
        <dbReference type="Proteomes" id="UP001152300"/>
    </source>
</evidence>
<feature type="compositionally biased region" description="Polar residues" evidence="1">
    <location>
        <begin position="738"/>
        <end position="748"/>
    </location>
</feature>
<feature type="region of interest" description="Disordered" evidence="1">
    <location>
        <begin position="384"/>
        <end position="415"/>
    </location>
</feature>
<organism evidence="2 3">
    <name type="scientific">Sclerotinia nivalis</name>
    <dbReference type="NCBI Taxonomy" id="352851"/>
    <lineage>
        <taxon>Eukaryota</taxon>
        <taxon>Fungi</taxon>
        <taxon>Dikarya</taxon>
        <taxon>Ascomycota</taxon>
        <taxon>Pezizomycotina</taxon>
        <taxon>Leotiomycetes</taxon>
        <taxon>Helotiales</taxon>
        <taxon>Sclerotiniaceae</taxon>
        <taxon>Sclerotinia</taxon>
    </lineage>
</organism>
<proteinExistence type="predicted"/>
<evidence type="ECO:0000313" key="2">
    <source>
        <dbReference type="EMBL" id="KAJ8066555.1"/>
    </source>
</evidence>
<name>A0A9X0DLD6_9HELO</name>
<feature type="region of interest" description="Disordered" evidence="1">
    <location>
        <begin position="1019"/>
        <end position="1060"/>
    </location>
</feature>
<feature type="region of interest" description="Disordered" evidence="1">
    <location>
        <begin position="565"/>
        <end position="587"/>
    </location>
</feature>
<feature type="region of interest" description="Disordered" evidence="1">
    <location>
        <begin position="851"/>
        <end position="882"/>
    </location>
</feature>
<feature type="compositionally biased region" description="Polar residues" evidence="1">
    <location>
        <begin position="496"/>
        <end position="512"/>
    </location>
</feature>
<feature type="compositionally biased region" description="Low complexity" evidence="1">
    <location>
        <begin position="449"/>
        <end position="458"/>
    </location>
</feature>
<feature type="region of interest" description="Disordered" evidence="1">
    <location>
        <begin position="720"/>
        <end position="757"/>
    </location>
</feature>